<organism evidence="2 3">
    <name type="scientific">Maribacter luteus</name>
    <dbReference type="NCBI Taxonomy" id="2594478"/>
    <lineage>
        <taxon>Bacteria</taxon>
        <taxon>Pseudomonadati</taxon>
        <taxon>Bacteroidota</taxon>
        <taxon>Flavobacteriia</taxon>
        <taxon>Flavobacteriales</taxon>
        <taxon>Flavobacteriaceae</taxon>
        <taxon>Maribacter</taxon>
    </lineage>
</organism>
<accession>A0A6I2MR78</accession>
<proteinExistence type="predicted"/>
<protein>
    <submittedName>
        <fullName evidence="2">HAD-IIIC family phosphatase</fullName>
    </submittedName>
</protein>
<comment type="caution">
    <text evidence="2">The sequence shown here is derived from an EMBL/GenBank/DDBJ whole genome shotgun (WGS) entry which is preliminary data.</text>
</comment>
<reference evidence="2 3" key="1">
    <citation type="submission" date="2019-11" db="EMBL/GenBank/DDBJ databases">
        <title>Maribacter lutea sp. nov., a marine bacterium isolated from intertidal sand.</title>
        <authorList>
            <person name="Liu A."/>
        </authorList>
    </citation>
    <scope>NUCLEOTIDE SEQUENCE [LARGE SCALE GENOMIC DNA]</scope>
    <source>
        <strain evidence="2 3">RZ05</strain>
    </source>
</reference>
<keyword evidence="3" id="KW-1185">Reference proteome</keyword>
<dbReference type="RefSeq" id="WP_179955042.1">
    <property type="nucleotide sequence ID" value="NZ_CANMYZ010000007.1"/>
</dbReference>
<dbReference type="InterPro" id="IPR049369">
    <property type="entry name" value="BF1531-like_N"/>
</dbReference>
<dbReference type="InterPro" id="IPR036412">
    <property type="entry name" value="HAD-like_sf"/>
</dbReference>
<evidence type="ECO:0000313" key="3">
    <source>
        <dbReference type="Proteomes" id="UP000443153"/>
    </source>
</evidence>
<dbReference type="Gene3D" id="3.40.50.1110">
    <property type="entry name" value="SGNH hydrolase"/>
    <property type="match status" value="1"/>
</dbReference>
<dbReference type="Gene3D" id="3.40.50.1000">
    <property type="entry name" value="HAD superfamily/HAD-like"/>
    <property type="match status" value="1"/>
</dbReference>
<dbReference type="InterPro" id="IPR010033">
    <property type="entry name" value="HAD_SF_ppase_IIIC"/>
</dbReference>
<name>A0A6I2MR78_9FLAO</name>
<dbReference type="EMBL" id="WKJH01000003">
    <property type="protein sequence ID" value="MRX63746.1"/>
    <property type="molecule type" value="Genomic_DNA"/>
</dbReference>
<dbReference type="NCBIfam" id="TIGR01681">
    <property type="entry name" value="HAD-SF-IIIC"/>
    <property type="match status" value="1"/>
</dbReference>
<dbReference type="AlphaFoldDB" id="A0A6I2MR78"/>
<dbReference type="Pfam" id="PF21211">
    <property type="entry name" value="FkbH_N"/>
    <property type="match status" value="1"/>
</dbReference>
<evidence type="ECO:0000313" key="2">
    <source>
        <dbReference type="EMBL" id="MRX63746.1"/>
    </source>
</evidence>
<evidence type="ECO:0000259" key="1">
    <source>
        <dbReference type="Pfam" id="PF21211"/>
    </source>
</evidence>
<dbReference type="InterPro" id="IPR036514">
    <property type="entry name" value="SGNH_hydro_sf"/>
</dbReference>
<dbReference type="Proteomes" id="UP000443153">
    <property type="component" value="Unassembled WGS sequence"/>
</dbReference>
<sequence length="574" mass="65623">MKDFLQLKKNIKKDFSGFKTIKLAVLGDTATQFLTQALVGQGYEHGINLDIWEADFNQIERQVYDPSSELYGFKPEYVIVFKASHKLLGKYNKLKPDEYTMLASNEISSIETICSTITNNLDAKVIYYNYTEIDDAIFGNHANKTESSFLYQLRKLNFGLMELASKNPNLYLCDLSSIQNQVGKPVMFQPAMYINTEMVLSIDILPNVAAKTLDLISTLNGKFKKCVILDLDNTTWGGIIGDDGLENIQIGSLGIGKAFSEFQYWVKKLKNRGIIVAICSKNTESVAKEPFEKHPDMVLHLEDISVFIANWENKADNIRQIQSILNIGFDSMVFLDDNPFERNIVRENIPEICVPELPEDPADYLEFLYGLNLFETVSFSNEDSERTKLYQIEAERAKTAQKFTNEDDFLKNLAMVSTVAPFNKFNTPRIAQLSQRSNQFNLRTVRYSEADIERISKSGDYATFSFTLEDKFGDNGLICAIILQKENEDTLFVDTWFMSCRVLKRGMENFVLNTIVDYAKENGFHTIKGEYIPTAKNPMMKDHYPNLGFDKDGTFFTLDVNHYQTKSNYIKVKN</sequence>
<dbReference type="SUPFAM" id="SSF56784">
    <property type="entry name" value="HAD-like"/>
    <property type="match status" value="1"/>
</dbReference>
<dbReference type="NCBIfam" id="TIGR01686">
    <property type="entry name" value="FkbH"/>
    <property type="match status" value="1"/>
</dbReference>
<dbReference type="InterPro" id="IPR023214">
    <property type="entry name" value="HAD_sf"/>
</dbReference>
<feature type="domain" description="BF1531-like N-terminal" evidence="1">
    <location>
        <begin position="22"/>
        <end position="216"/>
    </location>
</feature>
<gene>
    <name evidence="2" type="ORF">GJ691_06155</name>
</gene>
<dbReference type="GO" id="GO:0016788">
    <property type="term" value="F:hydrolase activity, acting on ester bonds"/>
    <property type="evidence" value="ECO:0007669"/>
    <property type="project" value="UniProtKB-ARBA"/>
</dbReference>
<dbReference type="InterPro" id="IPR010037">
    <property type="entry name" value="FkbH_domain"/>
</dbReference>